<evidence type="ECO:0008006" key="3">
    <source>
        <dbReference type="Google" id="ProtNLM"/>
    </source>
</evidence>
<dbReference type="AlphaFoldDB" id="A0A7C9UUQ5"/>
<dbReference type="Proteomes" id="UP000480684">
    <property type="component" value="Unassembled WGS sequence"/>
</dbReference>
<accession>A0A7C9UUQ5</accession>
<dbReference type="EMBL" id="JAAIYP010000007">
    <property type="protein sequence ID" value="NFV78912.1"/>
    <property type="molecule type" value="Genomic_DNA"/>
</dbReference>
<dbReference type="RefSeq" id="WP_163674339.1">
    <property type="nucleotide sequence ID" value="NZ_JAAIYP010000007.1"/>
</dbReference>
<organism evidence="1 2">
    <name type="scientific">Magnetospirillum aberrantis SpK</name>
    <dbReference type="NCBI Taxonomy" id="908842"/>
    <lineage>
        <taxon>Bacteria</taxon>
        <taxon>Pseudomonadati</taxon>
        <taxon>Pseudomonadota</taxon>
        <taxon>Alphaproteobacteria</taxon>
        <taxon>Rhodospirillales</taxon>
        <taxon>Rhodospirillaceae</taxon>
        <taxon>Magnetospirillum</taxon>
    </lineage>
</organism>
<comment type="caution">
    <text evidence="1">The sequence shown here is derived from an EMBL/GenBank/DDBJ whole genome shotgun (WGS) entry which is preliminary data.</text>
</comment>
<dbReference type="PROSITE" id="PS51257">
    <property type="entry name" value="PROKAR_LIPOPROTEIN"/>
    <property type="match status" value="1"/>
</dbReference>
<name>A0A7C9UUQ5_9PROT</name>
<evidence type="ECO:0000313" key="1">
    <source>
        <dbReference type="EMBL" id="NFV78912.1"/>
    </source>
</evidence>
<evidence type="ECO:0000313" key="2">
    <source>
        <dbReference type="Proteomes" id="UP000480684"/>
    </source>
</evidence>
<reference evidence="1 2" key="1">
    <citation type="submission" date="2020-02" db="EMBL/GenBank/DDBJ databases">
        <authorList>
            <person name="Dziuba M."/>
            <person name="Kuznetsov B."/>
            <person name="Mardanov A."/>
            <person name="Ravin N."/>
            <person name="Grouzdev D."/>
        </authorList>
    </citation>
    <scope>NUCLEOTIDE SEQUENCE [LARGE SCALE GENOMIC DNA]</scope>
    <source>
        <strain evidence="1 2">SpK</strain>
    </source>
</reference>
<sequence length="67" mass="7173">MKAVAAIGMIVLLAGCASRGEPEGSFFDPVCMPDGSVSWRQLANDKGEYTKPLATRENCSWNKPAAK</sequence>
<proteinExistence type="predicted"/>
<gene>
    <name evidence="1" type="ORF">G4223_02125</name>
</gene>
<keyword evidence="2" id="KW-1185">Reference proteome</keyword>
<protein>
    <recommendedName>
        <fullName evidence="3">Lipoprotein</fullName>
    </recommendedName>
</protein>